<dbReference type="InterPro" id="IPR036866">
    <property type="entry name" value="RibonucZ/Hydroxyglut_hydro"/>
</dbReference>
<reference evidence="2 3" key="1">
    <citation type="submission" date="2013-11" db="EMBL/GenBank/DDBJ databases">
        <title>Metagenomic analysis of a methanogenic consortium involved in long chain n-alkane degradation.</title>
        <authorList>
            <person name="Davidova I.A."/>
            <person name="Callaghan A.V."/>
            <person name="Wawrik B."/>
            <person name="Pruitt S."/>
            <person name="Marks C."/>
            <person name="Duncan K.E."/>
            <person name="Suflita J.M."/>
        </authorList>
    </citation>
    <scope>NUCLEOTIDE SEQUENCE [LARGE SCALE GENOMIC DNA]</scope>
    <source>
        <strain evidence="2 3">SPR</strain>
    </source>
</reference>
<dbReference type="Gene3D" id="3.60.15.10">
    <property type="entry name" value="Ribonuclease Z/Hydroxyacylglutathione hydrolase-like"/>
    <property type="match status" value="1"/>
</dbReference>
<accession>A0A0D2JAT6</accession>
<dbReference type="OrthoDB" id="9803916at2"/>
<organism evidence="2 3">
    <name type="scientific">Dethiosulfatarculus sandiegensis</name>
    <dbReference type="NCBI Taxonomy" id="1429043"/>
    <lineage>
        <taxon>Bacteria</taxon>
        <taxon>Pseudomonadati</taxon>
        <taxon>Thermodesulfobacteriota</taxon>
        <taxon>Desulfarculia</taxon>
        <taxon>Desulfarculales</taxon>
        <taxon>Desulfarculaceae</taxon>
        <taxon>Dethiosulfatarculus</taxon>
    </lineage>
</organism>
<gene>
    <name evidence="2" type="ORF">X474_03300</name>
</gene>
<evidence type="ECO:0000259" key="1">
    <source>
        <dbReference type="Pfam" id="PF12706"/>
    </source>
</evidence>
<sequence length="276" mass="30776">MLVRFWGTRGSVAVPGADTLRYGGNTTCVEVLNRENKRLIIDAGTGIRLLGNKMMQEPLPHEVLLFITHLHWDHLNGFPFFAPLYTKDVKVRVGGWHIALEGLSVLFDSSQGSGHFPVSLEDIAPSMEKCPLLSSRDFTLGSLKAETTFLNHPQGCLGLRLTEQNKSLAFITDNELVEPGSISYKHTLDFCRGADVLVHDAQYLPEDMEFRKGYGHSDWQTVVKLAKEAKINRLILTHHDPDRTDHQVEALVNQARYEAGASLSVEAAFEGLTVRL</sequence>
<comment type="caution">
    <text evidence="2">The sequence shown here is derived from an EMBL/GenBank/DDBJ whole genome shotgun (WGS) entry which is preliminary data.</text>
</comment>
<evidence type="ECO:0000313" key="2">
    <source>
        <dbReference type="EMBL" id="KIX15249.1"/>
    </source>
</evidence>
<dbReference type="SUPFAM" id="SSF56281">
    <property type="entry name" value="Metallo-hydrolase/oxidoreductase"/>
    <property type="match status" value="1"/>
</dbReference>
<keyword evidence="3" id="KW-1185">Reference proteome</keyword>
<dbReference type="InParanoid" id="A0A0D2JAT6"/>
<protein>
    <submittedName>
        <fullName evidence="2">Metallo-beta-lactamase</fullName>
    </submittedName>
</protein>
<name>A0A0D2JAT6_9BACT</name>
<dbReference type="RefSeq" id="WP_044346674.1">
    <property type="nucleotide sequence ID" value="NZ_AZAC01000003.1"/>
</dbReference>
<dbReference type="AlphaFoldDB" id="A0A0D2JAT6"/>
<evidence type="ECO:0000313" key="3">
    <source>
        <dbReference type="Proteomes" id="UP000032233"/>
    </source>
</evidence>
<dbReference type="EMBL" id="AZAC01000003">
    <property type="protein sequence ID" value="KIX15249.1"/>
    <property type="molecule type" value="Genomic_DNA"/>
</dbReference>
<dbReference type="InterPro" id="IPR001279">
    <property type="entry name" value="Metallo-B-lactamas"/>
</dbReference>
<dbReference type="PANTHER" id="PTHR42663">
    <property type="entry name" value="HYDROLASE C777.06C-RELATED-RELATED"/>
    <property type="match status" value="1"/>
</dbReference>
<feature type="domain" description="Metallo-beta-lactamase" evidence="1">
    <location>
        <begin position="38"/>
        <end position="239"/>
    </location>
</feature>
<dbReference type="CDD" id="cd07715">
    <property type="entry name" value="TaR3-like_MBL-fold"/>
    <property type="match status" value="1"/>
</dbReference>
<dbReference type="STRING" id="1429043.X474_03300"/>
<dbReference type="Pfam" id="PF12706">
    <property type="entry name" value="Lactamase_B_2"/>
    <property type="match status" value="1"/>
</dbReference>
<dbReference type="Proteomes" id="UP000032233">
    <property type="component" value="Unassembled WGS sequence"/>
</dbReference>
<proteinExistence type="predicted"/>
<dbReference type="PATRIC" id="fig|1429043.3.peg.695"/>
<dbReference type="PANTHER" id="PTHR42663:SF4">
    <property type="entry name" value="SLL1036 PROTEIN"/>
    <property type="match status" value="1"/>
</dbReference>